<organism evidence="1 2">
    <name type="scientific">Candidatus Odoribacter faecigallinarum</name>
    <dbReference type="NCBI Taxonomy" id="2838706"/>
    <lineage>
        <taxon>Bacteria</taxon>
        <taxon>Pseudomonadati</taxon>
        <taxon>Bacteroidota</taxon>
        <taxon>Bacteroidia</taxon>
        <taxon>Bacteroidales</taxon>
        <taxon>Odoribacteraceae</taxon>
        <taxon>Odoribacter</taxon>
    </lineage>
</organism>
<sequence>MKKILLAVAVCLLMAACWLEKDEKGYFLASNYCTATINGKEYIDRESYALPKVGHSPRAEWYEQYFWEDNVAVDSVGMLIVHTYLKPDKGNNNPEEYGLHLYIKDFRWDEPVEGQEYAFTAIALEETYVPLDTLVNRVYRENISLALFDVGGIGTIRYVPASGTIRFSLPEGAESNEDAGYWFEANITLRAEGNEPIDFRGYMYAYW</sequence>
<dbReference type="PROSITE" id="PS51257">
    <property type="entry name" value="PROKAR_LIPOPROTEIN"/>
    <property type="match status" value="1"/>
</dbReference>
<protein>
    <submittedName>
        <fullName evidence="1">Uncharacterized protein</fullName>
    </submittedName>
</protein>
<comment type="caution">
    <text evidence="1">The sequence shown here is derived from an EMBL/GenBank/DDBJ whole genome shotgun (WGS) entry which is preliminary data.</text>
</comment>
<dbReference type="AlphaFoldDB" id="A0A9D2AAP0"/>
<dbReference type="Proteomes" id="UP000824202">
    <property type="component" value="Unassembled WGS sequence"/>
</dbReference>
<name>A0A9D2AAP0_9BACT</name>
<proteinExistence type="predicted"/>
<reference evidence="1" key="1">
    <citation type="journal article" date="2021" name="PeerJ">
        <title>Extensive microbial diversity within the chicken gut microbiome revealed by metagenomics and culture.</title>
        <authorList>
            <person name="Gilroy R."/>
            <person name="Ravi A."/>
            <person name="Getino M."/>
            <person name="Pursley I."/>
            <person name="Horton D.L."/>
            <person name="Alikhan N.F."/>
            <person name="Baker D."/>
            <person name="Gharbi K."/>
            <person name="Hall N."/>
            <person name="Watson M."/>
            <person name="Adriaenssens E.M."/>
            <person name="Foster-Nyarko E."/>
            <person name="Jarju S."/>
            <person name="Secka A."/>
            <person name="Antonio M."/>
            <person name="Oren A."/>
            <person name="Chaudhuri R.R."/>
            <person name="La Ragione R."/>
            <person name="Hildebrand F."/>
            <person name="Pallen M.J."/>
        </authorList>
    </citation>
    <scope>NUCLEOTIDE SEQUENCE</scope>
    <source>
        <strain evidence="1">23274</strain>
    </source>
</reference>
<evidence type="ECO:0000313" key="1">
    <source>
        <dbReference type="EMBL" id="HIX02709.1"/>
    </source>
</evidence>
<accession>A0A9D2AAP0</accession>
<evidence type="ECO:0000313" key="2">
    <source>
        <dbReference type="Proteomes" id="UP000824202"/>
    </source>
</evidence>
<reference evidence="1" key="2">
    <citation type="submission" date="2021-04" db="EMBL/GenBank/DDBJ databases">
        <authorList>
            <person name="Gilroy R."/>
        </authorList>
    </citation>
    <scope>NUCLEOTIDE SEQUENCE</scope>
    <source>
        <strain evidence="1">23274</strain>
    </source>
</reference>
<dbReference type="EMBL" id="DXFT01000021">
    <property type="protein sequence ID" value="HIX02709.1"/>
    <property type="molecule type" value="Genomic_DNA"/>
</dbReference>
<gene>
    <name evidence="1" type="ORF">H9863_01145</name>
</gene>